<protein>
    <submittedName>
        <fullName evidence="5">Diacylglycerol kinase epsilon</fullName>
    </submittedName>
</protein>
<dbReference type="InterPro" id="IPR002219">
    <property type="entry name" value="PKC_DAG/PE"/>
</dbReference>
<keyword evidence="2" id="KW-0862">Zinc</keyword>
<keyword evidence="5" id="KW-0418">Kinase</keyword>
<dbReference type="OrthoDB" id="242257at2759"/>
<proteinExistence type="predicted"/>
<dbReference type="GO" id="GO:0004143">
    <property type="term" value="F:ATP-dependent diacylglycerol kinase activity"/>
    <property type="evidence" value="ECO:0007669"/>
    <property type="project" value="InterPro"/>
</dbReference>
<dbReference type="CDD" id="cd20801">
    <property type="entry name" value="C1_DGKepsilon_typeIII_rpt1"/>
    <property type="match status" value="1"/>
</dbReference>
<keyword evidence="1" id="KW-0479">Metal-binding</keyword>
<dbReference type="InterPro" id="IPR016064">
    <property type="entry name" value="NAD/diacylglycerol_kinase_sf"/>
</dbReference>
<dbReference type="PANTHER" id="PTHR11255:SF118">
    <property type="entry name" value="DIACYLGLYCEROL KINASE EPSILON"/>
    <property type="match status" value="1"/>
</dbReference>
<evidence type="ECO:0000259" key="3">
    <source>
        <dbReference type="PROSITE" id="PS50081"/>
    </source>
</evidence>
<evidence type="ECO:0000259" key="4">
    <source>
        <dbReference type="PROSITE" id="PS50146"/>
    </source>
</evidence>
<dbReference type="PANTHER" id="PTHR11255">
    <property type="entry name" value="DIACYLGLYCEROL KINASE"/>
    <property type="match status" value="1"/>
</dbReference>
<evidence type="ECO:0000313" key="5">
    <source>
        <dbReference type="EMBL" id="KAF0301513.1"/>
    </source>
</evidence>
<dbReference type="SMART" id="SM00109">
    <property type="entry name" value="C1"/>
    <property type="match status" value="2"/>
</dbReference>
<dbReference type="Proteomes" id="UP000440578">
    <property type="component" value="Unassembled WGS sequence"/>
</dbReference>
<feature type="domain" description="DAGKc" evidence="4">
    <location>
        <begin position="221"/>
        <end position="357"/>
    </location>
</feature>
<dbReference type="Gene3D" id="3.30.60.20">
    <property type="match status" value="1"/>
</dbReference>
<dbReference type="PROSITE" id="PS00479">
    <property type="entry name" value="ZF_DAG_PE_1"/>
    <property type="match status" value="1"/>
</dbReference>
<comment type="caution">
    <text evidence="5">The sequence shown here is derived from an EMBL/GenBank/DDBJ whole genome shotgun (WGS) entry which is preliminary data.</text>
</comment>
<dbReference type="PROSITE" id="PS50081">
    <property type="entry name" value="ZF_DAG_PE_2"/>
    <property type="match status" value="2"/>
</dbReference>
<dbReference type="PROSITE" id="PS50146">
    <property type="entry name" value="DAGK"/>
    <property type="match status" value="1"/>
</dbReference>
<dbReference type="Pfam" id="PF00130">
    <property type="entry name" value="C1_1"/>
    <property type="match status" value="1"/>
</dbReference>
<dbReference type="InterPro" id="IPR001206">
    <property type="entry name" value="Diacylglycerol_kinase_cat_dom"/>
</dbReference>
<evidence type="ECO:0000313" key="6">
    <source>
        <dbReference type="Proteomes" id="UP000440578"/>
    </source>
</evidence>
<dbReference type="GO" id="GO:0046872">
    <property type="term" value="F:metal ion binding"/>
    <property type="evidence" value="ECO:0007669"/>
    <property type="project" value="UniProtKB-KW"/>
</dbReference>
<organism evidence="5 6">
    <name type="scientific">Amphibalanus amphitrite</name>
    <name type="common">Striped barnacle</name>
    <name type="synonym">Balanus amphitrite</name>
    <dbReference type="NCBI Taxonomy" id="1232801"/>
    <lineage>
        <taxon>Eukaryota</taxon>
        <taxon>Metazoa</taxon>
        <taxon>Ecdysozoa</taxon>
        <taxon>Arthropoda</taxon>
        <taxon>Crustacea</taxon>
        <taxon>Multicrustacea</taxon>
        <taxon>Cirripedia</taxon>
        <taxon>Thoracica</taxon>
        <taxon>Thoracicalcarea</taxon>
        <taxon>Balanomorpha</taxon>
        <taxon>Balanoidea</taxon>
        <taxon>Balanidae</taxon>
        <taxon>Amphibalaninae</taxon>
        <taxon>Amphibalanus</taxon>
    </lineage>
</organism>
<keyword evidence="6" id="KW-1185">Reference proteome</keyword>
<dbReference type="GO" id="GO:0007165">
    <property type="term" value="P:signal transduction"/>
    <property type="evidence" value="ECO:0007669"/>
    <property type="project" value="InterPro"/>
</dbReference>
<dbReference type="Gene3D" id="3.40.50.10330">
    <property type="entry name" value="Probable inorganic polyphosphate/atp-NAD kinase, domain 1"/>
    <property type="match status" value="1"/>
</dbReference>
<name>A0A6A4W6D8_AMPAM</name>
<reference evidence="5 6" key="1">
    <citation type="submission" date="2019-07" db="EMBL/GenBank/DDBJ databases">
        <title>Draft genome assembly of a fouling barnacle, Amphibalanus amphitrite (Darwin, 1854): The first reference genome for Thecostraca.</title>
        <authorList>
            <person name="Kim W."/>
        </authorList>
    </citation>
    <scope>NUCLEOTIDE SEQUENCE [LARGE SCALE GENOMIC DNA]</scope>
    <source>
        <strain evidence="5">SNU_AA5</strain>
        <tissue evidence="5">Soma without cirri and trophi</tissue>
    </source>
</reference>
<dbReference type="SUPFAM" id="SSF111331">
    <property type="entry name" value="NAD kinase/diacylglycerol kinase-like"/>
    <property type="match status" value="1"/>
</dbReference>
<evidence type="ECO:0000256" key="2">
    <source>
        <dbReference type="ARBA" id="ARBA00022833"/>
    </source>
</evidence>
<dbReference type="InterPro" id="IPR017438">
    <property type="entry name" value="ATP-NAD_kinase_N"/>
</dbReference>
<dbReference type="AlphaFoldDB" id="A0A6A4W6D8"/>
<feature type="domain" description="Phorbol-ester/DAG-type" evidence="3">
    <location>
        <begin position="63"/>
        <end position="114"/>
    </location>
</feature>
<dbReference type="GO" id="GO:0016020">
    <property type="term" value="C:membrane"/>
    <property type="evidence" value="ECO:0007669"/>
    <property type="project" value="TreeGrafter"/>
</dbReference>
<dbReference type="InterPro" id="IPR037607">
    <property type="entry name" value="DGK"/>
</dbReference>
<accession>A0A6A4W6D8</accession>
<dbReference type="SUPFAM" id="SSF57889">
    <property type="entry name" value="Cysteine-rich domain"/>
    <property type="match status" value="1"/>
</dbReference>
<sequence>MRVLSSNMDKTAPDPTVAAITGQMELSVRDAAASVLVALLFGFLVRRWVKRTPRVMARDTRRGHRWSHTGMFSQPSYCNICESLLMTSRGAFCDACGVCACPTCVRPANKQLTCKAVTSREASHKHHWVQGNLPFDSTCEVCDSSVGDSPELTGQRCCWCHRTIHDQCRKNISEVCDLGEFSQYIVPPTCVKVRATTTVPRRLTVAQVSRPATSTGAGADKPWTPLIVLGNRKSGSTDAEQVLSAFRRYLNPAQVVDLGDQRPEDGLEWCHLVGPERCRVLVAGGDGTVDWVLNAIENLKLQPPPAVGILPLGTGNDLSRVLGSGEAYVEVDPEQVLRRLQRAEVINVDRWLVRGWSLNRP</sequence>
<dbReference type="SMART" id="SM00046">
    <property type="entry name" value="DAGKc"/>
    <property type="match status" value="1"/>
</dbReference>
<gene>
    <name evidence="5" type="primary">DGKE</name>
    <name evidence="5" type="ORF">FJT64_003137</name>
</gene>
<evidence type="ECO:0000256" key="1">
    <source>
        <dbReference type="ARBA" id="ARBA00022723"/>
    </source>
</evidence>
<dbReference type="Pfam" id="PF00781">
    <property type="entry name" value="DAGK_cat"/>
    <property type="match status" value="1"/>
</dbReference>
<feature type="domain" description="Phorbol-ester/DAG-type" evidence="3">
    <location>
        <begin position="125"/>
        <end position="176"/>
    </location>
</feature>
<dbReference type="InterPro" id="IPR046349">
    <property type="entry name" value="C1-like_sf"/>
</dbReference>
<keyword evidence="5" id="KW-0808">Transferase</keyword>
<dbReference type="EMBL" id="VIIS01001159">
    <property type="protein sequence ID" value="KAF0301513.1"/>
    <property type="molecule type" value="Genomic_DNA"/>
</dbReference>